<accession>A0A5C7IR68</accession>
<dbReference type="AlphaFoldDB" id="A0A5C7IR68"/>
<comment type="caution">
    <text evidence="1">The sequence shown here is derived from an EMBL/GenBank/DDBJ whole genome shotgun (WGS) entry which is preliminary data.</text>
</comment>
<dbReference type="EMBL" id="VAHF01000002">
    <property type="protein sequence ID" value="TXG71314.1"/>
    <property type="molecule type" value="Genomic_DNA"/>
</dbReference>
<gene>
    <name evidence="1" type="ORF">EZV62_006249</name>
</gene>
<reference evidence="2" key="1">
    <citation type="journal article" date="2019" name="Gigascience">
        <title>De novo genome assembly of the endangered Acer yangbiense, a plant species with extremely small populations endemic to Yunnan Province, China.</title>
        <authorList>
            <person name="Yang J."/>
            <person name="Wariss H.M."/>
            <person name="Tao L."/>
            <person name="Zhang R."/>
            <person name="Yun Q."/>
            <person name="Hollingsworth P."/>
            <person name="Dao Z."/>
            <person name="Luo G."/>
            <person name="Guo H."/>
            <person name="Ma Y."/>
            <person name="Sun W."/>
        </authorList>
    </citation>
    <scope>NUCLEOTIDE SEQUENCE [LARGE SCALE GENOMIC DNA]</scope>
    <source>
        <strain evidence="2">cv. Malutang</strain>
    </source>
</reference>
<organism evidence="1 2">
    <name type="scientific">Acer yangbiense</name>
    <dbReference type="NCBI Taxonomy" id="1000413"/>
    <lineage>
        <taxon>Eukaryota</taxon>
        <taxon>Viridiplantae</taxon>
        <taxon>Streptophyta</taxon>
        <taxon>Embryophyta</taxon>
        <taxon>Tracheophyta</taxon>
        <taxon>Spermatophyta</taxon>
        <taxon>Magnoliopsida</taxon>
        <taxon>eudicotyledons</taxon>
        <taxon>Gunneridae</taxon>
        <taxon>Pentapetalae</taxon>
        <taxon>rosids</taxon>
        <taxon>malvids</taxon>
        <taxon>Sapindales</taxon>
        <taxon>Sapindaceae</taxon>
        <taxon>Hippocastanoideae</taxon>
        <taxon>Acereae</taxon>
        <taxon>Acer</taxon>
    </lineage>
</organism>
<sequence>MLGLHQGRAGTGRDCGTIPGSGDGWEAMDGALNQEGKHILMIWEGLSERDFLLGLKQLAVLLPLNYFYRDSETQVLVLLVGRNDYLYWPDTKGLYLYMPRYNKILTWDIEVGKDDRSYSTYLKARPPSWLEYVDRRESGHGHVYACI</sequence>
<evidence type="ECO:0000313" key="1">
    <source>
        <dbReference type="EMBL" id="TXG71314.1"/>
    </source>
</evidence>
<proteinExistence type="predicted"/>
<name>A0A5C7IR68_9ROSI</name>
<evidence type="ECO:0000313" key="2">
    <source>
        <dbReference type="Proteomes" id="UP000323000"/>
    </source>
</evidence>
<keyword evidence="2" id="KW-1185">Reference proteome</keyword>
<protein>
    <submittedName>
        <fullName evidence="1">Uncharacterized protein</fullName>
    </submittedName>
</protein>
<dbReference type="Proteomes" id="UP000323000">
    <property type="component" value="Chromosome 2"/>
</dbReference>